<evidence type="ECO:0000313" key="3">
    <source>
        <dbReference type="EMBL" id="GFE54711.1"/>
    </source>
</evidence>
<gene>
    <name evidence="3" type="ORF">BaOVIS_021150</name>
</gene>
<reference evidence="3" key="1">
    <citation type="submission" date="2019-12" db="EMBL/GenBank/DDBJ databases">
        <title>Genome sequence of Babesia ovis.</title>
        <authorList>
            <person name="Yamagishi J."/>
            <person name="Sevinc F."/>
            <person name="Xuan X."/>
        </authorList>
    </citation>
    <scope>NUCLEOTIDE SEQUENCE</scope>
    <source>
        <strain evidence="3">Selcuk</strain>
    </source>
</reference>
<organism evidence="3 4">
    <name type="scientific">Babesia ovis</name>
    <dbReference type="NCBI Taxonomy" id="5869"/>
    <lineage>
        <taxon>Eukaryota</taxon>
        <taxon>Sar</taxon>
        <taxon>Alveolata</taxon>
        <taxon>Apicomplexa</taxon>
        <taxon>Aconoidasida</taxon>
        <taxon>Piroplasmida</taxon>
        <taxon>Babesiidae</taxon>
        <taxon>Babesia</taxon>
    </lineage>
</organism>
<feature type="transmembrane region" description="Helical" evidence="2">
    <location>
        <begin position="34"/>
        <end position="56"/>
    </location>
</feature>
<dbReference type="Proteomes" id="UP001057455">
    <property type="component" value="Unassembled WGS sequence"/>
</dbReference>
<protein>
    <submittedName>
        <fullName evidence="3">Uncharacterized protein</fullName>
    </submittedName>
</protein>
<feature type="compositionally biased region" description="Basic and acidic residues" evidence="1">
    <location>
        <begin position="266"/>
        <end position="275"/>
    </location>
</feature>
<keyword evidence="2" id="KW-0812">Transmembrane</keyword>
<name>A0A9W5TC94_BABOV</name>
<feature type="region of interest" description="Disordered" evidence="1">
    <location>
        <begin position="706"/>
        <end position="726"/>
    </location>
</feature>
<dbReference type="InterPro" id="IPR015946">
    <property type="entry name" value="KH_dom-like_a/b"/>
</dbReference>
<keyword evidence="2" id="KW-1133">Transmembrane helix</keyword>
<dbReference type="Gene3D" id="3.30.300.20">
    <property type="match status" value="1"/>
</dbReference>
<keyword evidence="4" id="KW-1185">Reference proteome</keyword>
<feature type="region of interest" description="Disordered" evidence="1">
    <location>
        <begin position="246"/>
        <end position="282"/>
    </location>
</feature>
<dbReference type="EMBL" id="BLIY01000017">
    <property type="protein sequence ID" value="GFE54711.1"/>
    <property type="molecule type" value="Genomic_DNA"/>
</dbReference>
<sequence length="734" mass="83799">MVLVSSLYAEYHGYHSMSSISETFSWLRPDAARGFTIVMLDTYIVIVQVLVGVLCYQRFVKLGHLMGAYRSNPAHYLGALDSVKRLEEDFLPPPQSSDTDVNADHNASDALRAVPSAVQSDDGDTVWENFERENLQSQARRTSVERIEPYRFQKTLQHATRIPATEGDAESNDSASVDLCLDEIRKHYKPRPGGYVESLLKIASFEEASREHSSRPSSRSTATFMDVVETSDSALRHLSIAEQRQVAINEPYHPLTQRKRSSSQEASDREKRGSRLPEVPSKIALAPPSSKIAGSFMNDDANHRSRVFSKIDTLRQLSSSSYGAVTNELVNMQLPSTTSKSWRDSYDEIRNMTRGLTSPHDNVAFTKFIEEENHRIRFQSFEGPEHVRQERHFREALPTGEGNICILSPNSFRTSRCTSQGTLNTTDPSLSQPLTGNSAINTLISIIPSWCCRLLLSLIKAVNRQGHARDMMNHYIWSPSPRSPTTNSFGLFAHTRIESWYIEWMHDFNYKFYTFTFKETLSIFLLCVFSDLLVVVRMYSTLEDSVELEAFFSWVRIIIMMLRYIMYPLAHASPFALAISRHDIYRLRRQKEILEAMNFVLSRQDKLPIGRNLDPDIVEGMNVMEVSLNSDCSHARLKVCIAGDSFQQRQGFSWLAKNNKLLRYRLAQLLRHRKNVPTLAFESHNLVQQAEVLMKMNDILLNRKRRRQSEEEVQEGPAKLPDPPVGPVKGMYLI</sequence>
<feature type="transmembrane region" description="Helical" evidence="2">
    <location>
        <begin position="521"/>
        <end position="539"/>
    </location>
</feature>
<dbReference type="InterPro" id="IPR023799">
    <property type="entry name" value="RbfA_dom_sf"/>
</dbReference>
<feature type="transmembrane region" description="Helical" evidence="2">
    <location>
        <begin position="551"/>
        <end position="579"/>
    </location>
</feature>
<evidence type="ECO:0000313" key="4">
    <source>
        <dbReference type="Proteomes" id="UP001057455"/>
    </source>
</evidence>
<dbReference type="SUPFAM" id="SSF89919">
    <property type="entry name" value="Ribosome-binding factor A, RbfA"/>
    <property type="match status" value="1"/>
</dbReference>
<keyword evidence="2" id="KW-0472">Membrane</keyword>
<accession>A0A9W5TC94</accession>
<dbReference type="AlphaFoldDB" id="A0A9W5TC94"/>
<dbReference type="OrthoDB" id="365362at2759"/>
<evidence type="ECO:0000256" key="2">
    <source>
        <dbReference type="SAM" id="Phobius"/>
    </source>
</evidence>
<comment type="caution">
    <text evidence="3">The sequence shown here is derived from an EMBL/GenBank/DDBJ whole genome shotgun (WGS) entry which is preliminary data.</text>
</comment>
<proteinExistence type="predicted"/>
<evidence type="ECO:0000256" key="1">
    <source>
        <dbReference type="SAM" id="MobiDB-lite"/>
    </source>
</evidence>